<dbReference type="Gene3D" id="3.40.50.300">
    <property type="entry name" value="P-loop containing nucleotide triphosphate hydrolases"/>
    <property type="match status" value="1"/>
</dbReference>
<dbReference type="SUPFAM" id="SSF50978">
    <property type="entry name" value="WD40 repeat-like"/>
    <property type="match status" value="2"/>
</dbReference>
<dbReference type="Gene3D" id="2.130.10.10">
    <property type="entry name" value="YVTN repeat-like/Quinoprotein amine dehydrogenase"/>
    <property type="match status" value="5"/>
</dbReference>
<dbReference type="PROSITE" id="PS50294">
    <property type="entry name" value="WD_REPEATS_REGION"/>
    <property type="match status" value="6"/>
</dbReference>
<protein>
    <recommendedName>
        <fullName evidence="7">Anaphase-promoting complex subunit 4 WD40 domain-containing protein</fullName>
    </recommendedName>
</protein>
<reference evidence="5 6" key="1">
    <citation type="submission" date="2018-02" db="EMBL/GenBank/DDBJ databases">
        <authorList>
            <person name="Cohen D.B."/>
            <person name="Kent A.D."/>
        </authorList>
    </citation>
    <scope>NUCLEOTIDE SEQUENCE [LARGE SCALE GENOMIC DNA]</scope>
    <source>
        <strain evidence="5 6">ULC007</strain>
    </source>
</reference>
<feature type="repeat" description="WD" evidence="3">
    <location>
        <begin position="772"/>
        <end position="816"/>
    </location>
</feature>
<gene>
    <name evidence="5" type="ORF">C7B65_08045</name>
</gene>
<dbReference type="SMART" id="SM00320">
    <property type="entry name" value="WD40"/>
    <property type="match status" value="14"/>
</dbReference>
<name>A0A2T1DIP8_9CYAN</name>
<dbReference type="EMBL" id="PVWG01000006">
    <property type="protein sequence ID" value="PSB20380.1"/>
    <property type="molecule type" value="Genomic_DNA"/>
</dbReference>
<accession>A0A2T1DIP8</accession>
<feature type="repeat" description="WD" evidence="3">
    <location>
        <begin position="873"/>
        <end position="904"/>
    </location>
</feature>
<dbReference type="PRINTS" id="PR00320">
    <property type="entry name" value="GPROTEINBRPT"/>
</dbReference>
<dbReference type="InterPro" id="IPR036322">
    <property type="entry name" value="WD40_repeat_dom_sf"/>
</dbReference>
<feature type="repeat" description="WD" evidence="3">
    <location>
        <begin position="731"/>
        <end position="772"/>
    </location>
</feature>
<proteinExistence type="predicted"/>
<dbReference type="InterPro" id="IPR020472">
    <property type="entry name" value="WD40_PAC1"/>
</dbReference>
<feature type="transmembrane region" description="Helical" evidence="4">
    <location>
        <begin position="436"/>
        <end position="456"/>
    </location>
</feature>
<dbReference type="SUPFAM" id="SSF52540">
    <property type="entry name" value="P-loop containing nucleoside triphosphate hydrolases"/>
    <property type="match status" value="1"/>
</dbReference>
<keyword evidence="4" id="KW-0472">Membrane</keyword>
<keyword evidence="2" id="KW-0677">Repeat</keyword>
<evidence type="ECO:0000256" key="1">
    <source>
        <dbReference type="ARBA" id="ARBA00022574"/>
    </source>
</evidence>
<dbReference type="Pfam" id="PF00400">
    <property type="entry name" value="WD40"/>
    <property type="match status" value="11"/>
</dbReference>
<dbReference type="PANTHER" id="PTHR19879">
    <property type="entry name" value="TRANSCRIPTION INITIATION FACTOR TFIID"/>
    <property type="match status" value="1"/>
</dbReference>
<evidence type="ECO:0000313" key="6">
    <source>
        <dbReference type="Proteomes" id="UP000238634"/>
    </source>
</evidence>
<dbReference type="InterPro" id="IPR019775">
    <property type="entry name" value="WD40_repeat_CS"/>
</dbReference>
<dbReference type="RefSeq" id="WP_073070299.1">
    <property type="nucleotide sequence ID" value="NZ_MPPI01000006.1"/>
</dbReference>
<evidence type="ECO:0008006" key="7">
    <source>
        <dbReference type="Google" id="ProtNLM"/>
    </source>
</evidence>
<dbReference type="PROSITE" id="PS00678">
    <property type="entry name" value="WD_REPEATS_1"/>
    <property type="match status" value="4"/>
</dbReference>
<dbReference type="AlphaFoldDB" id="A0A2T1DIP8"/>
<evidence type="ECO:0000256" key="3">
    <source>
        <dbReference type="PROSITE-ProRule" id="PRU00221"/>
    </source>
</evidence>
<dbReference type="InterPro" id="IPR015943">
    <property type="entry name" value="WD40/YVTN_repeat-like_dom_sf"/>
</dbReference>
<feature type="repeat" description="WD" evidence="3">
    <location>
        <begin position="515"/>
        <end position="556"/>
    </location>
</feature>
<sequence>MTYHSTYHYIVGGTLFSDANSYVTRQADHDLYEALTAREFCYVLNSRQTGKSSLRVQMERRLEAIGTSCGVLDFSVRDTRSQPEQWYADTFDELVTQFDLGVSLTWWTERKALSPVKRLSNFIEEVLLATVPGNIVLFIDEIDSVLSLQFRVDDFFALIRACYNRRADHPDYNRLTFALFGVATPSDLIQDKEFTPFNIGQAIQLAGFQFEEAKPLAKGLIGIGDSEAVLKQVLAWTNGQPFLTQRLCALIQTSKALIPVGDEAEWVEKLVRSRIIQNWEFQDEKGHLSHIRDRILVNDQQACFLLGLYQQILRQQDVTADHSPEQMKLCLSGLVVERHHQLRIHNRIYREVFNQTWVAEELVKKRRLYGDALANWFASGCQDGGWLLDEPAFQEAMEWAKDKHLSNEDQRFLTASANKLNRRKLKRLTRQLTRRFIYFALLIILVLSLVFVGSRLQEIKRQTLVTQAQVSSNPRISVLLALEAMQQFKDQGRFSPDAAQVLYRRLDALPRLLKTVEHLDDVETVAFSRTGKHLISTSLNGMINVWNVFSGKVERLNNTGKVNAIAFTSDDEAKFIAIASDNTVQIRETKSWKLIRRLKLSAYVNAIAFSSDSKFIATATVDTVNLNQLGETRITSQVWEVTSGKLISSHKGNSVNALTFSPDGKLIVTASADGTAQVWKTASGERVGQLLKHKGAILDVAFSPDGKYVATASLDKTAAIWEVGSDRPPITLQHEQAVTAVSMSYDSKLMVTASMDKMVRVWDIASGKPIAYIPHQDFVSAVAFNPSLENEKLIATASLDNKAHLWKIRDNATVSLAHNDSAKAAVFSPDRQLSAISSSDPRQEKTTIQLWKTNRGDSAVVEISQDKSVNQFITFSQNNKFFATASDDNTVRVWRVPDDDQFTSNPKTLIKRTRDPVQKFSSESSVEAIALSHDGLRLVIAGADNTATLWDVATQQRLANWTHESKINAVTFSLQGNLIATASDDNKAKVFQKDGQQCATLQHEGGVIAIAFSHNEQYLATGSLDSRGRVWDLKHCQNAVPVALSHDGRVNAIAFSSNDQFVATASDDKTARVWERSSGQEVVRLDHAKPVNAVTFKLPDDQKIATVSSDATAVWFWRLEDLHRKACEHITDNLTQKEWKRYMGHENDREICP</sequence>
<feature type="repeat" description="WD" evidence="3">
    <location>
        <begin position="1043"/>
        <end position="1084"/>
    </location>
</feature>
<dbReference type="OrthoDB" id="434800at2"/>
<feature type="repeat" description="WD" evidence="3">
    <location>
        <begin position="919"/>
        <end position="960"/>
    </location>
</feature>
<feature type="repeat" description="WD" evidence="3">
    <location>
        <begin position="1000"/>
        <end position="1034"/>
    </location>
</feature>
<dbReference type="SUPFAM" id="SSF63829">
    <property type="entry name" value="Calcium-dependent phosphotriesterase"/>
    <property type="match status" value="1"/>
</dbReference>
<evidence type="ECO:0000256" key="4">
    <source>
        <dbReference type="SAM" id="Phobius"/>
    </source>
</evidence>
<keyword evidence="4" id="KW-1133">Transmembrane helix</keyword>
<evidence type="ECO:0000256" key="2">
    <source>
        <dbReference type="ARBA" id="ARBA00022737"/>
    </source>
</evidence>
<comment type="caution">
    <text evidence="5">The sequence shown here is derived from an EMBL/GenBank/DDBJ whole genome shotgun (WGS) entry which is preliminary data.</text>
</comment>
<dbReference type="PROSITE" id="PS50082">
    <property type="entry name" value="WD_REPEATS_2"/>
    <property type="match status" value="9"/>
</dbReference>
<dbReference type="Proteomes" id="UP000238634">
    <property type="component" value="Unassembled WGS sequence"/>
</dbReference>
<reference evidence="5 6" key="2">
    <citation type="submission" date="2018-03" db="EMBL/GenBank/DDBJ databases">
        <title>The ancient ancestry and fast evolution of plastids.</title>
        <authorList>
            <person name="Moore K.R."/>
            <person name="Magnabosco C."/>
            <person name="Momper L."/>
            <person name="Gold D.A."/>
            <person name="Bosak T."/>
            <person name="Fournier G.P."/>
        </authorList>
    </citation>
    <scope>NUCLEOTIDE SEQUENCE [LARGE SCALE GENOMIC DNA]</scope>
    <source>
        <strain evidence="5 6">ULC007</strain>
    </source>
</reference>
<feature type="repeat" description="WD" evidence="3">
    <location>
        <begin position="648"/>
        <end position="689"/>
    </location>
</feature>
<keyword evidence="1 3" id="KW-0853">WD repeat</keyword>
<feature type="repeat" description="WD" evidence="3">
    <location>
        <begin position="690"/>
        <end position="731"/>
    </location>
</feature>
<dbReference type="Pfam" id="PF14516">
    <property type="entry name" value="AAA_35"/>
    <property type="match status" value="1"/>
</dbReference>
<dbReference type="InterPro" id="IPR027417">
    <property type="entry name" value="P-loop_NTPase"/>
</dbReference>
<dbReference type="PANTHER" id="PTHR19879:SF9">
    <property type="entry name" value="TRANSCRIPTION INITIATION FACTOR TFIID SUBUNIT 5"/>
    <property type="match status" value="1"/>
</dbReference>
<dbReference type="STRING" id="1920490.GCA_001895925_04185"/>
<dbReference type="CDD" id="cd00200">
    <property type="entry name" value="WD40"/>
    <property type="match status" value="3"/>
</dbReference>
<evidence type="ECO:0000313" key="5">
    <source>
        <dbReference type="EMBL" id="PSB20380.1"/>
    </source>
</evidence>
<dbReference type="InterPro" id="IPR001680">
    <property type="entry name" value="WD40_rpt"/>
</dbReference>
<organism evidence="5 6">
    <name type="scientific">Phormidesmis priestleyi ULC007</name>
    <dbReference type="NCBI Taxonomy" id="1920490"/>
    <lineage>
        <taxon>Bacteria</taxon>
        <taxon>Bacillati</taxon>
        <taxon>Cyanobacteriota</taxon>
        <taxon>Cyanophyceae</taxon>
        <taxon>Leptolyngbyales</taxon>
        <taxon>Leptolyngbyaceae</taxon>
        <taxon>Phormidesmis</taxon>
    </lineage>
</organism>
<keyword evidence="6" id="KW-1185">Reference proteome</keyword>
<keyword evidence="4" id="KW-0812">Transmembrane</keyword>